<dbReference type="PANTHER" id="PTHR20857">
    <property type="entry name" value="THIAMINE-PHOSPHATE PYROPHOSPHORYLASE"/>
    <property type="match status" value="1"/>
</dbReference>
<dbReference type="InterPro" id="IPR036206">
    <property type="entry name" value="ThiamineP_synth_sf"/>
</dbReference>
<feature type="binding site" evidence="9">
    <location>
        <position position="102"/>
    </location>
    <ligand>
        <name>Mg(2+)</name>
        <dbReference type="ChEBI" id="CHEBI:18420"/>
    </ligand>
</feature>
<dbReference type="GO" id="GO:0000287">
    <property type="term" value="F:magnesium ion binding"/>
    <property type="evidence" value="ECO:0007669"/>
    <property type="project" value="UniProtKB-UniRule"/>
</dbReference>
<feature type="binding site" evidence="9">
    <location>
        <position position="121"/>
    </location>
    <ligand>
        <name>4-amino-2-methyl-5-(diphosphooxymethyl)pyrimidine</name>
        <dbReference type="ChEBI" id="CHEBI:57841"/>
    </ligand>
</feature>
<sequence>MDIRKRVDISAYLVIGPENTKGRSVGIIIKEAVEAGFTFVQVRSKVASARELIQLTREAADAIAEVGKSHYVALVVNDRLDVILAARKEGIKVDGIHVGQSDIPVKVCREYLGEDSIIGLSARTTELFEYIKTADASLLDYFGVGPLHETLTKPDCGLDTNGKVLTRSFEEIAKLAKLSSIPVVVGGGVKLQDIPQLAQTGVEGFFVVSAVTKADDPKSASAELVDAWKVHKI</sequence>
<feature type="binding site" evidence="9">
    <location>
        <begin position="41"/>
        <end position="45"/>
    </location>
    <ligand>
        <name>4-amino-2-methyl-5-(diphosphooxymethyl)pyrimidine</name>
        <dbReference type="ChEBI" id="CHEBI:57841"/>
    </ligand>
</feature>
<dbReference type="OrthoDB" id="9812206at2"/>
<dbReference type="GO" id="GO:0009229">
    <property type="term" value="P:thiamine diphosphate biosynthetic process"/>
    <property type="evidence" value="ECO:0007669"/>
    <property type="project" value="UniProtKB-UniRule"/>
</dbReference>
<comment type="pathway">
    <text evidence="1 9">Cofactor biosynthesis; thiamine diphosphate biosynthesis; thiamine phosphate from 4-amino-2-methyl-5-diphosphomethylpyrimidine and 4-methyl-5-(2-phosphoethyl)-thiazole: step 1/1.</text>
</comment>
<organism evidence="11 12">
    <name type="scientific">Carnobacterium iners</name>
    <dbReference type="NCBI Taxonomy" id="1073423"/>
    <lineage>
        <taxon>Bacteria</taxon>
        <taxon>Bacillati</taxon>
        <taxon>Bacillota</taxon>
        <taxon>Bacilli</taxon>
        <taxon>Lactobacillales</taxon>
        <taxon>Carnobacteriaceae</taxon>
        <taxon>Carnobacterium</taxon>
    </lineage>
</organism>
<reference evidence="11 12" key="1">
    <citation type="submission" date="2017-04" db="EMBL/GenBank/DDBJ databases">
        <authorList>
            <person name="Afonso C.L."/>
            <person name="Miller P.J."/>
            <person name="Scott M.A."/>
            <person name="Spackman E."/>
            <person name="Goraichik I."/>
            <person name="Dimitrov K.M."/>
            <person name="Suarez D.L."/>
            <person name="Swayne D.E."/>
        </authorList>
    </citation>
    <scope>NUCLEOTIDE SEQUENCE [LARGE SCALE GENOMIC DNA]</scope>
    <source>
        <strain evidence="11 12">LMG26642</strain>
    </source>
</reference>
<feature type="binding site" evidence="9">
    <location>
        <position position="188"/>
    </location>
    <ligand>
        <name>2-[(2R,5Z)-2-carboxy-4-methylthiazol-5(2H)-ylidene]ethyl phosphate</name>
        <dbReference type="ChEBI" id="CHEBI:62899"/>
    </ligand>
</feature>
<comment type="catalytic activity">
    <reaction evidence="6 9">
        <text>4-methyl-5-(2-phosphooxyethyl)-thiazole + 4-amino-2-methyl-5-(diphosphooxymethyl)pyrimidine + H(+) = thiamine phosphate + diphosphate</text>
        <dbReference type="Rhea" id="RHEA:22328"/>
        <dbReference type="ChEBI" id="CHEBI:15378"/>
        <dbReference type="ChEBI" id="CHEBI:33019"/>
        <dbReference type="ChEBI" id="CHEBI:37575"/>
        <dbReference type="ChEBI" id="CHEBI:57841"/>
        <dbReference type="ChEBI" id="CHEBI:58296"/>
        <dbReference type="EC" id="2.5.1.3"/>
    </reaction>
</comment>
<dbReference type="UniPathway" id="UPA00060">
    <property type="reaction ID" value="UER00141"/>
</dbReference>
<evidence type="ECO:0000256" key="8">
    <source>
        <dbReference type="ARBA" id="ARBA00047883"/>
    </source>
</evidence>
<dbReference type="EMBL" id="FXBJ01000002">
    <property type="protein sequence ID" value="SMH26498.1"/>
    <property type="molecule type" value="Genomic_DNA"/>
</dbReference>
<evidence type="ECO:0000313" key="11">
    <source>
        <dbReference type="EMBL" id="SMH26498.1"/>
    </source>
</evidence>
<dbReference type="CDD" id="cd00564">
    <property type="entry name" value="TMP_TenI"/>
    <property type="match status" value="1"/>
</dbReference>
<comment type="catalytic activity">
    <reaction evidence="7 9">
        <text>2-(2-carboxy-4-methylthiazol-5-yl)ethyl phosphate + 4-amino-2-methyl-5-(diphosphooxymethyl)pyrimidine + 2 H(+) = thiamine phosphate + CO2 + diphosphate</text>
        <dbReference type="Rhea" id="RHEA:47848"/>
        <dbReference type="ChEBI" id="CHEBI:15378"/>
        <dbReference type="ChEBI" id="CHEBI:16526"/>
        <dbReference type="ChEBI" id="CHEBI:33019"/>
        <dbReference type="ChEBI" id="CHEBI:37575"/>
        <dbReference type="ChEBI" id="CHEBI:57841"/>
        <dbReference type="ChEBI" id="CHEBI:62890"/>
        <dbReference type="EC" id="2.5.1.3"/>
    </reaction>
</comment>
<feature type="domain" description="Thiamine phosphate synthase/TenI" evidence="10">
    <location>
        <begin position="12"/>
        <end position="211"/>
    </location>
</feature>
<comment type="similarity">
    <text evidence="9">Belongs to the thiamine-phosphate synthase family.</text>
</comment>
<evidence type="ECO:0000256" key="5">
    <source>
        <dbReference type="ARBA" id="ARBA00022977"/>
    </source>
</evidence>
<comment type="catalytic activity">
    <reaction evidence="8 9">
        <text>2-[(2R,5Z)-2-carboxy-4-methylthiazol-5(2H)-ylidene]ethyl phosphate + 4-amino-2-methyl-5-(diphosphooxymethyl)pyrimidine + 2 H(+) = thiamine phosphate + CO2 + diphosphate</text>
        <dbReference type="Rhea" id="RHEA:47844"/>
        <dbReference type="ChEBI" id="CHEBI:15378"/>
        <dbReference type="ChEBI" id="CHEBI:16526"/>
        <dbReference type="ChEBI" id="CHEBI:33019"/>
        <dbReference type="ChEBI" id="CHEBI:37575"/>
        <dbReference type="ChEBI" id="CHEBI:57841"/>
        <dbReference type="ChEBI" id="CHEBI:62899"/>
        <dbReference type="EC" id="2.5.1.3"/>
    </reaction>
</comment>
<gene>
    <name evidence="9" type="primary">thiE</name>
    <name evidence="11" type="ORF">SAMN04488700_0162</name>
</gene>
<feature type="binding site" evidence="9">
    <location>
        <position position="77"/>
    </location>
    <ligand>
        <name>4-amino-2-methyl-5-(diphosphooxymethyl)pyrimidine</name>
        <dbReference type="ChEBI" id="CHEBI:57841"/>
    </ligand>
</feature>
<name>A0A1X7MQ77_9LACT</name>
<dbReference type="RefSeq" id="WP_085558539.1">
    <property type="nucleotide sequence ID" value="NZ_FXBJ01000002.1"/>
</dbReference>
<keyword evidence="4 9" id="KW-0460">Magnesium</keyword>
<dbReference type="GO" id="GO:0005737">
    <property type="term" value="C:cytoplasm"/>
    <property type="evidence" value="ECO:0007669"/>
    <property type="project" value="TreeGrafter"/>
</dbReference>
<dbReference type="Gene3D" id="3.20.20.70">
    <property type="entry name" value="Aldolase class I"/>
    <property type="match status" value="1"/>
</dbReference>
<evidence type="ECO:0000256" key="1">
    <source>
        <dbReference type="ARBA" id="ARBA00005165"/>
    </source>
</evidence>
<dbReference type="Proteomes" id="UP000193435">
    <property type="component" value="Unassembled WGS sequence"/>
</dbReference>
<keyword evidence="12" id="KW-1185">Reference proteome</keyword>
<comment type="cofactor">
    <cofactor evidence="9">
        <name>Mg(2+)</name>
        <dbReference type="ChEBI" id="CHEBI:18420"/>
    </cofactor>
    <text evidence="9">Binds 1 Mg(2+) ion per subunit.</text>
</comment>
<dbReference type="HAMAP" id="MF_00097">
    <property type="entry name" value="TMP_synthase"/>
    <property type="match status" value="1"/>
</dbReference>
<dbReference type="SUPFAM" id="SSF51391">
    <property type="entry name" value="Thiamin phosphate synthase"/>
    <property type="match status" value="1"/>
</dbReference>
<dbReference type="EC" id="2.5.1.3" evidence="9"/>
<dbReference type="GO" id="GO:0009228">
    <property type="term" value="P:thiamine biosynthetic process"/>
    <property type="evidence" value="ECO:0007669"/>
    <property type="project" value="UniProtKB-KW"/>
</dbReference>
<feature type="binding site" evidence="9">
    <location>
        <position position="153"/>
    </location>
    <ligand>
        <name>4-amino-2-methyl-5-(diphosphooxymethyl)pyrimidine</name>
        <dbReference type="ChEBI" id="CHEBI:57841"/>
    </ligand>
</feature>
<evidence type="ECO:0000256" key="6">
    <source>
        <dbReference type="ARBA" id="ARBA00047334"/>
    </source>
</evidence>
<keyword evidence="3 9" id="KW-0479">Metal-binding</keyword>
<dbReference type="STRING" id="1073423.SAMN04488700_0162"/>
<feature type="binding site" evidence="9">
    <location>
        <begin position="208"/>
        <end position="209"/>
    </location>
    <ligand>
        <name>2-[(2R,5Z)-2-carboxy-4-methylthiazol-5(2H)-ylidene]ethyl phosphate</name>
        <dbReference type="ChEBI" id="CHEBI:62899"/>
    </ligand>
</feature>
<dbReference type="AlphaFoldDB" id="A0A1X7MQ77"/>
<feature type="binding site" evidence="9">
    <location>
        <position position="78"/>
    </location>
    <ligand>
        <name>Mg(2+)</name>
        <dbReference type="ChEBI" id="CHEBI:18420"/>
    </ligand>
</feature>
<evidence type="ECO:0000256" key="3">
    <source>
        <dbReference type="ARBA" id="ARBA00022723"/>
    </source>
</evidence>
<accession>A0A1X7MQ77</accession>
<dbReference type="PANTHER" id="PTHR20857:SF15">
    <property type="entry name" value="THIAMINE-PHOSPHATE SYNTHASE"/>
    <property type="match status" value="1"/>
</dbReference>
<evidence type="ECO:0000259" key="10">
    <source>
        <dbReference type="Pfam" id="PF02581"/>
    </source>
</evidence>
<keyword evidence="2 9" id="KW-0808">Transferase</keyword>
<keyword evidence="5 9" id="KW-0784">Thiamine biosynthesis</keyword>
<evidence type="ECO:0000256" key="2">
    <source>
        <dbReference type="ARBA" id="ARBA00022679"/>
    </source>
</evidence>
<proteinExistence type="inferred from homology"/>
<evidence type="ECO:0000256" key="9">
    <source>
        <dbReference type="HAMAP-Rule" id="MF_00097"/>
    </source>
</evidence>
<comment type="function">
    <text evidence="9">Condenses 4-methyl-5-(beta-hydroxyethyl)thiazole monophosphate (THZ-P) and 2-methyl-4-amino-5-hydroxymethyl pyrimidine pyrophosphate (HMP-PP) to form thiamine monophosphate (TMP).</text>
</comment>
<feature type="binding site" evidence="9">
    <location>
        <begin position="150"/>
        <end position="152"/>
    </location>
    <ligand>
        <name>2-[(2R,5Z)-2-carboxy-4-methylthiazol-5(2H)-ylidene]ethyl phosphate</name>
        <dbReference type="ChEBI" id="CHEBI:62899"/>
    </ligand>
</feature>
<protein>
    <recommendedName>
        <fullName evidence="9">Thiamine-phosphate synthase</fullName>
        <shortName evidence="9">TP synthase</shortName>
        <shortName evidence="9">TPS</shortName>
        <ecNumber evidence="9">2.5.1.3</ecNumber>
    </recommendedName>
    <alternativeName>
        <fullName evidence="9">Thiamine-phosphate pyrophosphorylase</fullName>
        <shortName evidence="9">TMP pyrophosphorylase</shortName>
        <shortName evidence="9">TMP-PPase</shortName>
    </alternativeName>
</protein>
<dbReference type="GO" id="GO:0004789">
    <property type="term" value="F:thiamine-phosphate diphosphorylase activity"/>
    <property type="evidence" value="ECO:0007669"/>
    <property type="project" value="UniProtKB-UniRule"/>
</dbReference>
<dbReference type="InterPro" id="IPR013785">
    <property type="entry name" value="Aldolase_TIM"/>
</dbReference>
<evidence type="ECO:0000256" key="7">
    <source>
        <dbReference type="ARBA" id="ARBA00047851"/>
    </source>
</evidence>
<dbReference type="InterPro" id="IPR034291">
    <property type="entry name" value="TMP_synthase"/>
</dbReference>
<dbReference type="Pfam" id="PF02581">
    <property type="entry name" value="TMP-TENI"/>
    <property type="match status" value="1"/>
</dbReference>
<evidence type="ECO:0000313" key="12">
    <source>
        <dbReference type="Proteomes" id="UP000193435"/>
    </source>
</evidence>
<evidence type="ECO:0000256" key="4">
    <source>
        <dbReference type="ARBA" id="ARBA00022842"/>
    </source>
</evidence>
<dbReference type="InterPro" id="IPR022998">
    <property type="entry name" value="ThiamineP_synth_TenI"/>
</dbReference>